<name>A0AA36J6N6_9DINO</name>
<gene>
    <name evidence="1" type="ORF">EVOR1521_LOCUS23027</name>
</gene>
<comment type="caution">
    <text evidence="1">The sequence shown here is derived from an EMBL/GenBank/DDBJ whole genome shotgun (WGS) entry which is preliminary data.</text>
</comment>
<evidence type="ECO:0000313" key="2">
    <source>
        <dbReference type="Proteomes" id="UP001178507"/>
    </source>
</evidence>
<proteinExistence type="predicted"/>
<dbReference type="EMBL" id="CAUJNA010003339">
    <property type="protein sequence ID" value="CAJ1399508.1"/>
    <property type="molecule type" value="Genomic_DNA"/>
</dbReference>
<reference evidence="1" key="1">
    <citation type="submission" date="2023-08" db="EMBL/GenBank/DDBJ databases">
        <authorList>
            <person name="Chen Y."/>
            <person name="Shah S."/>
            <person name="Dougan E. K."/>
            <person name="Thang M."/>
            <person name="Chan C."/>
        </authorList>
    </citation>
    <scope>NUCLEOTIDE SEQUENCE</scope>
</reference>
<keyword evidence="2" id="KW-1185">Reference proteome</keyword>
<accession>A0AA36J6N6</accession>
<dbReference type="Proteomes" id="UP001178507">
    <property type="component" value="Unassembled WGS sequence"/>
</dbReference>
<protein>
    <submittedName>
        <fullName evidence="1">Uncharacterized protein</fullName>
    </submittedName>
</protein>
<organism evidence="1 2">
    <name type="scientific">Effrenium voratum</name>
    <dbReference type="NCBI Taxonomy" id="2562239"/>
    <lineage>
        <taxon>Eukaryota</taxon>
        <taxon>Sar</taxon>
        <taxon>Alveolata</taxon>
        <taxon>Dinophyceae</taxon>
        <taxon>Suessiales</taxon>
        <taxon>Symbiodiniaceae</taxon>
        <taxon>Effrenium</taxon>
    </lineage>
</organism>
<dbReference type="AlphaFoldDB" id="A0AA36J6N6"/>
<evidence type="ECO:0000313" key="1">
    <source>
        <dbReference type="EMBL" id="CAJ1399508.1"/>
    </source>
</evidence>
<sequence>MATLRALRSICLGLLLWFGTEGFIAARGRFRRRDVSRNAIGPPIPGARFSVKSQLPAIREAVAEQGLARLWSESAACLTACGMDTEDAEEILAKGLGWSTWLAVNRAEYLKPKAPEPAALQRSVAFLKDGPLRLSGEELRQVLLGSPKAAVKDPKAAYESSLATAPEEFQTPAAFRALLLRSPTILELSFNCGHRCSAACGRCWCPALVQLRVGAVPAKL</sequence>